<comment type="similarity">
    <text evidence="11 13">In the C-terminal section; belongs to the helicase family. RecG subfamily.</text>
</comment>
<evidence type="ECO:0000256" key="6">
    <source>
        <dbReference type="ARBA" id="ARBA00022806"/>
    </source>
</evidence>
<dbReference type="PANTHER" id="PTHR47964">
    <property type="entry name" value="ATP-DEPENDENT DNA HELICASE HOMOLOG RECG, CHLOROPLASTIC"/>
    <property type="match status" value="1"/>
</dbReference>
<dbReference type="GO" id="GO:0006355">
    <property type="term" value="P:regulation of DNA-templated transcription"/>
    <property type="evidence" value="ECO:0007669"/>
    <property type="project" value="UniProtKB-UniRule"/>
</dbReference>
<dbReference type="AlphaFoldDB" id="A0A0K1PHG5"/>
<dbReference type="STRING" id="1391653.AKJ08_3339"/>
<organism evidence="16 17">
    <name type="scientific">Vulgatibacter incomptus</name>
    <dbReference type="NCBI Taxonomy" id="1391653"/>
    <lineage>
        <taxon>Bacteria</taxon>
        <taxon>Pseudomonadati</taxon>
        <taxon>Myxococcota</taxon>
        <taxon>Myxococcia</taxon>
        <taxon>Myxococcales</taxon>
        <taxon>Cystobacterineae</taxon>
        <taxon>Vulgatibacteraceae</taxon>
        <taxon>Vulgatibacter</taxon>
    </lineage>
</organism>
<dbReference type="InterPro" id="IPR041471">
    <property type="entry name" value="UvrB_inter"/>
</dbReference>
<dbReference type="InterPro" id="IPR027417">
    <property type="entry name" value="P-loop_NTPase"/>
</dbReference>
<evidence type="ECO:0000256" key="5">
    <source>
        <dbReference type="ARBA" id="ARBA00022801"/>
    </source>
</evidence>
<comment type="subcellular location">
    <subcellularLocation>
        <location evidence="1 13">Cytoplasm</location>
    </subcellularLocation>
</comment>
<keyword evidence="4 13" id="KW-0227">DNA damage</keyword>
<dbReference type="GO" id="GO:0016787">
    <property type="term" value="F:hydrolase activity"/>
    <property type="evidence" value="ECO:0007669"/>
    <property type="project" value="UniProtKB-KW"/>
</dbReference>
<dbReference type="GO" id="GO:0005737">
    <property type="term" value="C:cytoplasm"/>
    <property type="evidence" value="ECO:0007669"/>
    <property type="project" value="UniProtKB-SubCell"/>
</dbReference>
<dbReference type="Pfam" id="PF00271">
    <property type="entry name" value="Helicase_C"/>
    <property type="match status" value="1"/>
</dbReference>
<dbReference type="SUPFAM" id="SSF141259">
    <property type="entry name" value="CarD-like"/>
    <property type="match status" value="1"/>
</dbReference>
<comment type="similarity">
    <text evidence="10 13">In the N-terminal section; belongs to the UvrB family.</text>
</comment>
<dbReference type="Pfam" id="PF03461">
    <property type="entry name" value="TRCF"/>
    <property type="match status" value="1"/>
</dbReference>
<dbReference type="NCBIfam" id="TIGR00580">
    <property type="entry name" value="mfd"/>
    <property type="match status" value="1"/>
</dbReference>
<dbReference type="CDD" id="cd17991">
    <property type="entry name" value="DEXHc_TRCF"/>
    <property type="match status" value="1"/>
</dbReference>
<evidence type="ECO:0000313" key="17">
    <source>
        <dbReference type="Proteomes" id="UP000055590"/>
    </source>
</evidence>
<dbReference type="InterPro" id="IPR036101">
    <property type="entry name" value="CarD-like/TRCF_RID_sf"/>
</dbReference>
<dbReference type="SUPFAM" id="SSF143517">
    <property type="entry name" value="TRCF domain-like"/>
    <property type="match status" value="1"/>
</dbReference>
<dbReference type="PATRIC" id="fig|1391653.3.peg.3487"/>
<keyword evidence="6" id="KW-0347">Helicase</keyword>
<evidence type="ECO:0000256" key="2">
    <source>
        <dbReference type="ARBA" id="ARBA00022490"/>
    </source>
</evidence>
<dbReference type="GO" id="GO:0005524">
    <property type="term" value="F:ATP binding"/>
    <property type="evidence" value="ECO:0007669"/>
    <property type="project" value="UniProtKB-UniRule"/>
</dbReference>
<dbReference type="GO" id="GO:0003684">
    <property type="term" value="F:damaged DNA binding"/>
    <property type="evidence" value="ECO:0007669"/>
    <property type="project" value="InterPro"/>
</dbReference>
<dbReference type="EMBL" id="CP012332">
    <property type="protein sequence ID" value="AKU92952.1"/>
    <property type="molecule type" value="Genomic_DNA"/>
</dbReference>
<evidence type="ECO:0000259" key="14">
    <source>
        <dbReference type="PROSITE" id="PS51192"/>
    </source>
</evidence>
<dbReference type="Gene3D" id="3.30.2060.10">
    <property type="entry name" value="Penicillin-binding protein 1b domain"/>
    <property type="match status" value="1"/>
</dbReference>
<evidence type="ECO:0000259" key="15">
    <source>
        <dbReference type="PROSITE" id="PS51194"/>
    </source>
</evidence>
<dbReference type="SMART" id="SM00490">
    <property type="entry name" value="HELICc"/>
    <property type="match status" value="1"/>
</dbReference>
<feature type="domain" description="Helicase ATP-binding" evidence="14">
    <location>
        <begin position="652"/>
        <end position="813"/>
    </location>
</feature>
<keyword evidence="7 13" id="KW-0067">ATP-binding</keyword>
<dbReference type="Pfam" id="PF02559">
    <property type="entry name" value="CarD_TRCF_RID"/>
    <property type="match status" value="1"/>
</dbReference>
<evidence type="ECO:0000256" key="4">
    <source>
        <dbReference type="ARBA" id="ARBA00022763"/>
    </source>
</evidence>
<evidence type="ECO:0000256" key="8">
    <source>
        <dbReference type="ARBA" id="ARBA00023125"/>
    </source>
</evidence>
<dbReference type="EC" id="3.6.4.-" evidence="13"/>
<keyword evidence="5 13" id="KW-0378">Hydrolase</keyword>
<dbReference type="InterPro" id="IPR001650">
    <property type="entry name" value="Helicase_C-like"/>
</dbReference>
<reference evidence="16 17" key="1">
    <citation type="submission" date="2015-08" db="EMBL/GenBank/DDBJ databases">
        <authorList>
            <person name="Babu N.S."/>
            <person name="Beckwith C.J."/>
            <person name="Beseler K.G."/>
            <person name="Brison A."/>
            <person name="Carone J.V."/>
            <person name="Caskin T.P."/>
            <person name="Diamond M."/>
            <person name="Durham M.E."/>
            <person name="Foxe J.M."/>
            <person name="Go M."/>
            <person name="Henderson B.A."/>
            <person name="Jones I.B."/>
            <person name="McGettigan J.A."/>
            <person name="Micheletti S.J."/>
            <person name="Nasrallah M.E."/>
            <person name="Ortiz D."/>
            <person name="Piller C.R."/>
            <person name="Privatt S.R."/>
            <person name="Schneider S.L."/>
            <person name="Sharp S."/>
            <person name="Smith T.C."/>
            <person name="Stanton J.D."/>
            <person name="Ullery H.E."/>
            <person name="Wilson R.J."/>
            <person name="Serrano M.G."/>
            <person name="Buck G."/>
            <person name="Lee V."/>
            <person name="Wang Y."/>
            <person name="Carvalho R."/>
            <person name="Voegtly L."/>
            <person name="Shi R."/>
            <person name="Duckworth R."/>
            <person name="Johnson A."/>
            <person name="Loviza R."/>
            <person name="Walstead R."/>
            <person name="Shah Z."/>
            <person name="Kiflezghi M."/>
            <person name="Wade K."/>
            <person name="Ball S.L."/>
            <person name="Bradley K.W."/>
            <person name="Asai D.J."/>
            <person name="Bowman C.A."/>
            <person name="Russell D.A."/>
            <person name="Pope W.H."/>
            <person name="Jacobs-Sera D."/>
            <person name="Hendrix R.W."/>
            <person name="Hatfull G.F."/>
        </authorList>
    </citation>
    <scope>NUCLEOTIDE SEQUENCE [LARGE SCALE GENOMIC DNA]</scope>
    <source>
        <strain evidence="16 17">DSM 27710</strain>
    </source>
</reference>
<evidence type="ECO:0000256" key="13">
    <source>
        <dbReference type="HAMAP-Rule" id="MF_00969"/>
    </source>
</evidence>
<dbReference type="GO" id="GO:0000716">
    <property type="term" value="P:transcription-coupled nucleotide-excision repair, DNA damage recognition"/>
    <property type="evidence" value="ECO:0007669"/>
    <property type="project" value="UniProtKB-UniRule"/>
</dbReference>
<keyword evidence="3 13" id="KW-0547">Nucleotide-binding</keyword>
<dbReference type="SUPFAM" id="SSF52540">
    <property type="entry name" value="P-loop containing nucleoside triphosphate hydrolases"/>
    <property type="match status" value="4"/>
</dbReference>
<dbReference type="InterPro" id="IPR047112">
    <property type="entry name" value="RecG/Mfd"/>
</dbReference>
<dbReference type="InterPro" id="IPR005118">
    <property type="entry name" value="TRCF_C"/>
</dbReference>
<dbReference type="PROSITE" id="PS51192">
    <property type="entry name" value="HELICASE_ATP_BIND_1"/>
    <property type="match status" value="1"/>
</dbReference>
<dbReference type="Gene3D" id="3.40.50.11180">
    <property type="match status" value="1"/>
</dbReference>
<accession>A0A0K1PHG5</accession>
<dbReference type="GO" id="GO:0003678">
    <property type="term" value="F:DNA helicase activity"/>
    <property type="evidence" value="ECO:0007669"/>
    <property type="project" value="TreeGrafter"/>
</dbReference>
<name>A0A0K1PHG5_9BACT</name>
<dbReference type="Gene3D" id="3.40.50.300">
    <property type="entry name" value="P-loop containing nucleotide triphosphate hydrolases"/>
    <property type="match status" value="2"/>
</dbReference>
<evidence type="ECO:0000256" key="10">
    <source>
        <dbReference type="ARBA" id="ARBA00061104"/>
    </source>
</evidence>
<proteinExistence type="inferred from homology"/>
<sequence length="1182" mass="130109">MQEMSKQPDKADTAFVRLAAAAGAAPGESIAVLGVKGGARGFVGASLHRALGRPLLAVAADEDAADRLAADLAFFLGGDGEERRVLRIPADAVLPYDGLSPDRATELDRLAGLHLLSRRPDAIAVVSARALARRVPPPRTARKSAETLVVGQVRDRDDLARALVGLGYQSVPMVEDPGTFAVRGGILDVWPPVYEQPARIELFGDEIESLRLFDAATQRTLRPLDELEVCAAREILFDETSKRLGIEAARAAADRVNRPTAKVRELVEAIQEAIPAFGVEALLPGFFEEGLAPLPDYLRDDALILLDDPVAIERELEELHAELEREHAAAVQRGELALPPEAHFVAADELTRRLGAFTRVELHGLWLGVPGGREPIRFDLEPTEGIRKEIESHLGEEGALTPLVERLKRWRERGWTTMIACGSAGQADKLRRMLSERRLHVKVREGHPPPEPRDLHDLAVHAHLLTGELSSGFLSQQDGFVVISDEEIVGPRTRRKVRAAKRADLPFVAAFRDLDEGDLCVHVDHGLCKYGGLQKLNVRGVEGDFLVLHFAGQDKLFLPVSKLRQVQKFVGAGAEHARLDKLGGISWERTKKKVKDELLKMAAELLDIYARRKAHPGTAFPAPERYFRQFEEDFPFDETPDQAKAIADVLADMGSPEPMDRLICGDVGYGKTEVAMRAAFLAVMGQKQVAVLVPTTILALQHFNSFRKRMKDFPVQLDWVSSLRTAQENKEVLRKAAAGQVDIVIGTHALLGSSVSFRDLGLVVVDEEQKFGVAHKEKLKKLRAAVDVLTLTATPIPRTLHMSMAGVRDMSIIQTAPADRRAIRTFVARFSPTEIREAILREKARGGQVFFVHNRVESIGAMQRFLVELVPEASVGVGHGQMPEHALERVIGEFIDRKYDVLLCTTIIESGLDIPSANTIIVNDSDTFGLAQLYQIRGRVGRSAERAYAYLLVPAQRQITKDAQRRLEVLQQFTELGAGFHIASHDLEIRGAGNLLGAKQSGQIEAVGFDLYAELLEEAVAELRGEPQQTVVEPEVQLPIPAFIPDEYLPDVHQRLLFYKKLSQANTDEEIEEVREELVDRCGQPTREVDALCRVMAIKADLRALRLRALEAGPSRIAITLGPDAALDPAKLTGLVSTGGKEPRYRLTPDLKLLVRTPPDMGAEALLEAARDALRDLARCSA</sequence>
<evidence type="ECO:0000256" key="11">
    <source>
        <dbReference type="ARBA" id="ARBA00061399"/>
    </source>
</evidence>
<gene>
    <name evidence="13" type="primary">mfd</name>
    <name evidence="16" type="ORF">AKJ08_3339</name>
</gene>
<dbReference type="FunFam" id="3.40.50.300:FF:000546">
    <property type="entry name" value="Transcription-repair-coupling factor"/>
    <property type="match status" value="1"/>
</dbReference>
<evidence type="ECO:0000313" key="16">
    <source>
        <dbReference type="EMBL" id="AKU92952.1"/>
    </source>
</evidence>
<dbReference type="InterPro" id="IPR004576">
    <property type="entry name" value="Mfd"/>
</dbReference>
<dbReference type="Pfam" id="PF00270">
    <property type="entry name" value="DEAD"/>
    <property type="match status" value="1"/>
</dbReference>
<dbReference type="InterPro" id="IPR011545">
    <property type="entry name" value="DEAD/DEAH_box_helicase_dom"/>
</dbReference>
<evidence type="ECO:0000256" key="9">
    <source>
        <dbReference type="ARBA" id="ARBA00023204"/>
    </source>
</evidence>
<dbReference type="InterPro" id="IPR037235">
    <property type="entry name" value="TRCF-like_C_D7"/>
</dbReference>
<dbReference type="InterPro" id="IPR003711">
    <property type="entry name" value="CarD-like/TRCF_RID"/>
</dbReference>
<keyword evidence="17" id="KW-1185">Reference proteome</keyword>
<dbReference type="InterPro" id="IPR014001">
    <property type="entry name" value="Helicase_ATP-bd"/>
</dbReference>
<keyword evidence="8 13" id="KW-0238">DNA-binding</keyword>
<dbReference type="SMART" id="SM01058">
    <property type="entry name" value="CarD_TRCF"/>
    <property type="match status" value="1"/>
</dbReference>
<evidence type="ECO:0000256" key="1">
    <source>
        <dbReference type="ARBA" id="ARBA00004496"/>
    </source>
</evidence>
<evidence type="ECO:0000256" key="7">
    <source>
        <dbReference type="ARBA" id="ARBA00022840"/>
    </source>
</evidence>
<keyword evidence="2 13" id="KW-0963">Cytoplasm</keyword>
<protein>
    <recommendedName>
        <fullName evidence="12 13">Transcription-repair-coupling factor</fullName>
        <shortName evidence="13">TRCF</shortName>
        <ecNumber evidence="13">3.6.4.-</ecNumber>
    </recommendedName>
</protein>
<keyword evidence="9 13" id="KW-0234">DNA repair</keyword>
<evidence type="ECO:0000256" key="3">
    <source>
        <dbReference type="ARBA" id="ARBA00022741"/>
    </source>
</evidence>
<dbReference type="PROSITE" id="PS51194">
    <property type="entry name" value="HELICASE_CTER"/>
    <property type="match status" value="1"/>
</dbReference>
<feature type="domain" description="Helicase C-terminal" evidence="15">
    <location>
        <begin position="834"/>
        <end position="988"/>
    </location>
</feature>
<dbReference type="HAMAP" id="MF_00969">
    <property type="entry name" value="TRCF"/>
    <property type="match status" value="1"/>
</dbReference>
<dbReference type="Pfam" id="PF17757">
    <property type="entry name" value="UvrB_inter"/>
    <property type="match status" value="1"/>
</dbReference>
<dbReference type="SMART" id="SM00487">
    <property type="entry name" value="DEXDc"/>
    <property type="match status" value="1"/>
</dbReference>
<dbReference type="Proteomes" id="UP000055590">
    <property type="component" value="Chromosome"/>
</dbReference>
<comment type="function">
    <text evidence="13">Couples transcription and DNA repair by recognizing RNA polymerase (RNAP) stalled at DNA lesions. Mediates ATP-dependent release of RNAP and its truncated transcript from the DNA, and recruitment of nucleotide excision repair machinery to the damaged site.</text>
</comment>
<evidence type="ECO:0000256" key="12">
    <source>
        <dbReference type="ARBA" id="ARBA00070128"/>
    </source>
</evidence>
<dbReference type="Gene3D" id="2.40.10.170">
    <property type="match status" value="1"/>
</dbReference>
<dbReference type="KEGG" id="vin:AKJ08_3339"/>
<dbReference type="Gene3D" id="3.90.1150.50">
    <property type="entry name" value="Transcription-repair-coupling factor, D7 domain"/>
    <property type="match status" value="1"/>
</dbReference>
<dbReference type="SMART" id="SM00982">
    <property type="entry name" value="TRCF"/>
    <property type="match status" value="1"/>
</dbReference>
<dbReference type="PANTHER" id="PTHR47964:SF1">
    <property type="entry name" value="ATP-DEPENDENT DNA HELICASE HOMOLOG RECG, CHLOROPLASTIC"/>
    <property type="match status" value="1"/>
</dbReference>